<keyword evidence="2" id="KW-1185">Reference proteome</keyword>
<gene>
    <name evidence="1" type="ORF">BDN72DRAFT_891431</name>
</gene>
<dbReference type="Proteomes" id="UP000308600">
    <property type="component" value="Unassembled WGS sequence"/>
</dbReference>
<dbReference type="EMBL" id="ML208260">
    <property type="protein sequence ID" value="TFK76358.1"/>
    <property type="molecule type" value="Genomic_DNA"/>
</dbReference>
<protein>
    <submittedName>
        <fullName evidence="1">Uncharacterized protein</fullName>
    </submittedName>
</protein>
<accession>A0ACD3BDD5</accession>
<proteinExistence type="predicted"/>
<evidence type="ECO:0000313" key="1">
    <source>
        <dbReference type="EMBL" id="TFK76358.1"/>
    </source>
</evidence>
<organism evidence="1 2">
    <name type="scientific">Pluteus cervinus</name>
    <dbReference type="NCBI Taxonomy" id="181527"/>
    <lineage>
        <taxon>Eukaryota</taxon>
        <taxon>Fungi</taxon>
        <taxon>Dikarya</taxon>
        <taxon>Basidiomycota</taxon>
        <taxon>Agaricomycotina</taxon>
        <taxon>Agaricomycetes</taxon>
        <taxon>Agaricomycetidae</taxon>
        <taxon>Agaricales</taxon>
        <taxon>Pluteineae</taxon>
        <taxon>Pluteaceae</taxon>
        <taxon>Pluteus</taxon>
    </lineage>
</organism>
<name>A0ACD3BDD5_9AGAR</name>
<reference evidence="1 2" key="1">
    <citation type="journal article" date="2019" name="Nat. Ecol. Evol.">
        <title>Megaphylogeny resolves global patterns of mushroom evolution.</title>
        <authorList>
            <person name="Varga T."/>
            <person name="Krizsan K."/>
            <person name="Foldi C."/>
            <person name="Dima B."/>
            <person name="Sanchez-Garcia M."/>
            <person name="Sanchez-Ramirez S."/>
            <person name="Szollosi G.J."/>
            <person name="Szarkandi J.G."/>
            <person name="Papp V."/>
            <person name="Albert L."/>
            <person name="Andreopoulos W."/>
            <person name="Angelini C."/>
            <person name="Antonin V."/>
            <person name="Barry K.W."/>
            <person name="Bougher N.L."/>
            <person name="Buchanan P."/>
            <person name="Buyck B."/>
            <person name="Bense V."/>
            <person name="Catcheside P."/>
            <person name="Chovatia M."/>
            <person name="Cooper J."/>
            <person name="Damon W."/>
            <person name="Desjardin D."/>
            <person name="Finy P."/>
            <person name="Geml J."/>
            <person name="Haridas S."/>
            <person name="Hughes K."/>
            <person name="Justo A."/>
            <person name="Karasinski D."/>
            <person name="Kautmanova I."/>
            <person name="Kiss B."/>
            <person name="Kocsube S."/>
            <person name="Kotiranta H."/>
            <person name="LaButti K.M."/>
            <person name="Lechner B.E."/>
            <person name="Liimatainen K."/>
            <person name="Lipzen A."/>
            <person name="Lukacs Z."/>
            <person name="Mihaltcheva S."/>
            <person name="Morgado L.N."/>
            <person name="Niskanen T."/>
            <person name="Noordeloos M.E."/>
            <person name="Ohm R.A."/>
            <person name="Ortiz-Santana B."/>
            <person name="Ovrebo C."/>
            <person name="Racz N."/>
            <person name="Riley R."/>
            <person name="Savchenko A."/>
            <person name="Shiryaev A."/>
            <person name="Soop K."/>
            <person name="Spirin V."/>
            <person name="Szebenyi C."/>
            <person name="Tomsovsky M."/>
            <person name="Tulloss R.E."/>
            <person name="Uehling J."/>
            <person name="Grigoriev I.V."/>
            <person name="Vagvolgyi C."/>
            <person name="Papp T."/>
            <person name="Martin F.M."/>
            <person name="Miettinen O."/>
            <person name="Hibbett D.S."/>
            <person name="Nagy L.G."/>
        </authorList>
    </citation>
    <scope>NUCLEOTIDE SEQUENCE [LARGE SCALE GENOMIC DNA]</scope>
    <source>
        <strain evidence="1 2">NL-1719</strain>
    </source>
</reference>
<sequence>MVNTSLPTPPPAAAAKLQDDGDKATSSSTNRGKPDIYQQFVLRLTDLASANSYAELIQTAEQYELKAEGDAQASRLIIVTPLILGYLVVDDLPPARLALNRLPDILGTHALARALLQLVAATWERRHAKIYARAQSLIELGKKSDFFYPDLGTLIGIMVSSFLVAFRERTFILLTDAFTSMPIALTESYLGMTSDELLPVIARKGWQYDATTRVVTPKSGNKATKEVPTGFSSFQTFHLVADSVARLDL</sequence>
<evidence type="ECO:0000313" key="2">
    <source>
        <dbReference type="Proteomes" id="UP000308600"/>
    </source>
</evidence>